<dbReference type="RefSeq" id="WP_160481038.1">
    <property type="nucleotide sequence ID" value="NZ_WTFN01000027.1"/>
</dbReference>
<dbReference type="AlphaFoldDB" id="A0A7X3KTU2"/>
<gene>
    <name evidence="1" type="ORF">GO594_13090</name>
</gene>
<name>A0A7X3KTU2_9GAMM</name>
<evidence type="ECO:0000313" key="1">
    <source>
        <dbReference type="EMBL" id="MWK56915.1"/>
    </source>
</evidence>
<accession>A0A7X3KTU2</accession>
<proteinExistence type="predicted"/>
<evidence type="ECO:0000313" key="2">
    <source>
        <dbReference type="Proteomes" id="UP000461288"/>
    </source>
</evidence>
<comment type="caution">
    <text evidence="1">The sequence shown here is derived from an EMBL/GenBank/DDBJ whole genome shotgun (WGS) entry which is preliminary data.</text>
</comment>
<dbReference type="EMBL" id="WTFN01000027">
    <property type="protein sequence ID" value="MWK56915.1"/>
    <property type="molecule type" value="Genomic_DNA"/>
</dbReference>
<dbReference type="Proteomes" id="UP000461288">
    <property type="component" value="Unassembled WGS sequence"/>
</dbReference>
<sequence>MDRIELLQAAEKVATEIQGLPVGQVFPDGARRLFLEHVEPKIGTYRLFIARPFGVVRPGGMKWRVQLNVQFEGRQDLVTVNDGRVQAPLEQLGDLIIEAAGRLADHIAANNRLLKEARRQTFKAVATQPEALVVHEARP</sequence>
<protein>
    <submittedName>
        <fullName evidence="1">Uncharacterized protein</fullName>
    </submittedName>
</protein>
<organism evidence="1 2">
    <name type="scientific">Metapseudomonas otitidis</name>
    <dbReference type="NCBI Taxonomy" id="319939"/>
    <lineage>
        <taxon>Bacteria</taxon>
        <taxon>Pseudomonadati</taxon>
        <taxon>Pseudomonadota</taxon>
        <taxon>Gammaproteobacteria</taxon>
        <taxon>Pseudomonadales</taxon>
        <taxon>Pseudomonadaceae</taxon>
        <taxon>Metapseudomonas</taxon>
    </lineage>
</organism>
<reference evidence="1 2" key="1">
    <citation type="submission" date="2019-12" db="EMBL/GenBank/DDBJ databases">
        <title>Draft genome sequence of Pseudomonas otitidis recovered from a chicken carcass.</title>
        <authorList>
            <person name="Vieira T.R."/>
            <person name="Oliviera E.F.C."/>
            <person name="Silva N.M.V."/>
            <person name="Sambrano G.E."/>
            <person name="Cibulski S.P."/>
            <person name="Cardoso M.R.I."/>
        </authorList>
    </citation>
    <scope>NUCLEOTIDE SEQUENCE [LARGE SCALE GENOMIC DNA]</scope>
    <source>
        <strain evidence="1 2">25_K</strain>
    </source>
</reference>